<organism evidence="1 2">
    <name type="scientific">Nonomuraea dietziae</name>
    <dbReference type="NCBI Taxonomy" id="65515"/>
    <lineage>
        <taxon>Bacteria</taxon>
        <taxon>Bacillati</taxon>
        <taxon>Actinomycetota</taxon>
        <taxon>Actinomycetes</taxon>
        <taxon>Streptosporangiales</taxon>
        <taxon>Streptosporangiaceae</taxon>
        <taxon>Nonomuraea</taxon>
    </lineage>
</organism>
<name>A0A7W5VIG3_9ACTN</name>
<keyword evidence="2" id="KW-1185">Reference proteome</keyword>
<evidence type="ECO:0000313" key="2">
    <source>
        <dbReference type="Proteomes" id="UP000579945"/>
    </source>
</evidence>
<accession>A0A7W5VIG3</accession>
<reference evidence="1 2" key="1">
    <citation type="submission" date="2020-08" db="EMBL/GenBank/DDBJ databases">
        <title>Sequencing the genomes of 1000 actinobacteria strains.</title>
        <authorList>
            <person name="Klenk H.-P."/>
        </authorList>
    </citation>
    <scope>NUCLEOTIDE SEQUENCE [LARGE SCALE GENOMIC DNA]</scope>
    <source>
        <strain evidence="1 2">DSM 44320</strain>
    </source>
</reference>
<evidence type="ECO:0000313" key="1">
    <source>
        <dbReference type="EMBL" id="MBB3728417.1"/>
    </source>
</evidence>
<proteinExistence type="predicted"/>
<gene>
    <name evidence="1" type="ORF">FHR33_004277</name>
</gene>
<dbReference type="EMBL" id="JACIBV010000001">
    <property type="protein sequence ID" value="MBB3728417.1"/>
    <property type="molecule type" value="Genomic_DNA"/>
</dbReference>
<protein>
    <submittedName>
        <fullName evidence="1">Uncharacterized protein</fullName>
    </submittedName>
</protein>
<dbReference type="AlphaFoldDB" id="A0A7W5VIG3"/>
<dbReference type="Proteomes" id="UP000579945">
    <property type="component" value="Unassembled WGS sequence"/>
</dbReference>
<comment type="caution">
    <text evidence="1">The sequence shown here is derived from an EMBL/GenBank/DDBJ whole genome shotgun (WGS) entry which is preliminary data.</text>
</comment>
<dbReference type="RefSeq" id="WP_183650337.1">
    <property type="nucleotide sequence ID" value="NZ_BAAAXX010000061.1"/>
</dbReference>
<dbReference type="GeneID" id="95390651"/>
<sequence>MAEPRDPVAVEHRWPGLDPKPGEIDYDAGKLKGIAKALGDGLERLRGMEIGSMQDLGTRGIVTHPAPNQGWEAGDAVFDTITEAHRFIMYVYGEINSKYDTALSLVRAGAGVYNGTEQANTGTKSV</sequence>